<dbReference type="EMBL" id="VYYT01000047">
    <property type="protein sequence ID" value="KAK2774237.1"/>
    <property type="molecule type" value="Genomic_DNA"/>
</dbReference>
<accession>A0AAD9YR69</accession>
<evidence type="ECO:0000313" key="3">
    <source>
        <dbReference type="Proteomes" id="UP001281614"/>
    </source>
</evidence>
<evidence type="ECO:0000256" key="1">
    <source>
        <dbReference type="SAM" id="MobiDB-lite"/>
    </source>
</evidence>
<name>A0AAD9YR69_COLKA</name>
<protein>
    <submittedName>
        <fullName evidence="2">Uncharacterized protein</fullName>
    </submittedName>
</protein>
<comment type="caution">
    <text evidence="2">The sequence shown here is derived from an EMBL/GenBank/DDBJ whole genome shotgun (WGS) entry which is preliminary data.</text>
</comment>
<gene>
    <name evidence="2" type="ORF">CKAH01_13202</name>
</gene>
<keyword evidence="3" id="KW-1185">Reference proteome</keyword>
<proteinExistence type="predicted"/>
<dbReference type="AlphaFoldDB" id="A0AAD9YR69"/>
<dbReference type="Proteomes" id="UP001281614">
    <property type="component" value="Unassembled WGS sequence"/>
</dbReference>
<organism evidence="2 3">
    <name type="scientific">Colletotrichum kahawae</name>
    <name type="common">Coffee berry disease fungus</name>
    <dbReference type="NCBI Taxonomy" id="34407"/>
    <lineage>
        <taxon>Eukaryota</taxon>
        <taxon>Fungi</taxon>
        <taxon>Dikarya</taxon>
        <taxon>Ascomycota</taxon>
        <taxon>Pezizomycotina</taxon>
        <taxon>Sordariomycetes</taxon>
        <taxon>Hypocreomycetidae</taxon>
        <taxon>Glomerellales</taxon>
        <taxon>Glomerellaceae</taxon>
        <taxon>Colletotrichum</taxon>
        <taxon>Colletotrichum gloeosporioides species complex</taxon>
    </lineage>
</organism>
<evidence type="ECO:0000313" key="2">
    <source>
        <dbReference type="EMBL" id="KAK2774237.1"/>
    </source>
</evidence>
<feature type="region of interest" description="Disordered" evidence="1">
    <location>
        <begin position="1"/>
        <end position="20"/>
    </location>
</feature>
<sequence>MATGGDARAAGEEATGAAGRLDNRVGPAQVSAFGPDLGLLYFGRTIEPPGRCLRLVIDRSAIRCVSPTAEKMPVSHWQSMALLASALERNIGVERSHGRFYALSAWHDRESPMRRAFRRMRWPDGNLYKCLFECGSCCGEEDMERSDSSR</sequence>
<reference evidence="2" key="1">
    <citation type="submission" date="2023-02" db="EMBL/GenBank/DDBJ databases">
        <title>Colletotrichum kahawae CIFC_Que2 genome sequencing and assembly.</title>
        <authorList>
            <person name="Baroncelli R."/>
        </authorList>
    </citation>
    <scope>NUCLEOTIDE SEQUENCE</scope>
    <source>
        <strain evidence="2">CIFC_Que2</strain>
    </source>
</reference>